<dbReference type="Proteomes" id="UP000189738">
    <property type="component" value="Chromosome"/>
</dbReference>
<feature type="domain" description="MoaB/Mog" evidence="7">
    <location>
        <begin position="177"/>
        <end position="316"/>
    </location>
</feature>
<keyword evidence="4 6" id="KW-0501">Molybdenum cofactor biosynthesis</keyword>
<dbReference type="Pfam" id="PF00994">
    <property type="entry name" value="MoCF_biosynth"/>
    <property type="match status" value="1"/>
</dbReference>
<name>A0A494GHR1_9FLAO</name>
<dbReference type="Pfam" id="PF03454">
    <property type="entry name" value="MoeA_C"/>
    <property type="match status" value="1"/>
</dbReference>
<evidence type="ECO:0000256" key="4">
    <source>
        <dbReference type="ARBA" id="ARBA00023150"/>
    </source>
</evidence>
<dbReference type="InterPro" id="IPR036688">
    <property type="entry name" value="MoeA_C_domain_IV_sf"/>
</dbReference>
<sequence>MEMINVQQAEDIILSQYQDYGKESIAYQLALGRVLAEDILADRDLPPFDRPTVDGIAIDFTAYEEGLRSFNIKAIQSAGEASVAIDSEDQCIEIMTGAALDSTVDTVIRYEDITVSNGIATINIDIRKGQNIHLKGKDKKAAEILVKANQVITPAIIGIAASVGKTSLWVKKLPKIAVISTGDEMISPELAPTAFQLRRSNGITIQSVLEKYKIAADHLHLNDNYNEIKNELIRCIAQYDVLLMSGGVSMGKFDYLPQVCEEVGIEKLFHKIKQRPGKPFWFGKSRNQKLAFAFPGNPVSVFMCLHRYFIPWLEKSLGIPQNSPLYAILGNDIEFPFSLQYFAQVKLQINEQGQLIANIVDTNGSGDFSHLAETDAFVELPLEQNIFRKGEVYKIWKYSFLNL</sequence>
<dbReference type="PANTHER" id="PTHR10192">
    <property type="entry name" value="MOLYBDOPTERIN BIOSYNTHESIS PROTEIN"/>
    <property type="match status" value="1"/>
</dbReference>
<keyword evidence="6" id="KW-0808">Transferase</keyword>
<comment type="similarity">
    <text evidence="3 6">Belongs to the MoeA family.</text>
</comment>
<evidence type="ECO:0000256" key="2">
    <source>
        <dbReference type="ARBA" id="ARBA00005046"/>
    </source>
</evidence>
<dbReference type="CDD" id="cd00887">
    <property type="entry name" value="MoeA"/>
    <property type="match status" value="1"/>
</dbReference>
<organism evidence="8 9">
    <name type="scientific">Elizabethkingia anophelis</name>
    <dbReference type="NCBI Taxonomy" id="1117645"/>
    <lineage>
        <taxon>Bacteria</taxon>
        <taxon>Pseudomonadati</taxon>
        <taxon>Bacteroidota</taxon>
        <taxon>Flavobacteriia</taxon>
        <taxon>Flavobacteriales</taxon>
        <taxon>Weeksellaceae</taxon>
        <taxon>Elizabethkingia</taxon>
    </lineage>
</organism>
<protein>
    <recommendedName>
        <fullName evidence="6">Molybdopterin molybdenumtransferase</fullName>
        <ecNumber evidence="6">2.10.1.1</ecNumber>
    </recommendedName>
</protein>
<dbReference type="SUPFAM" id="SSF53218">
    <property type="entry name" value="Molybdenum cofactor biosynthesis proteins"/>
    <property type="match status" value="1"/>
</dbReference>
<comment type="function">
    <text evidence="1 6">Catalyzes the insertion of molybdate into adenylated molybdopterin with the concomitant release of AMP.</text>
</comment>
<dbReference type="UniPathway" id="UPA00344"/>
<keyword evidence="6" id="KW-0500">Molybdenum</keyword>
<evidence type="ECO:0000256" key="1">
    <source>
        <dbReference type="ARBA" id="ARBA00002901"/>
    </source>
</evidence>
<dbReference type="NCBIfam" id="TIGR00177">
    <property type="entry name" value="molyb_syn"/>
    <property type="match status" value="1"/>
</dbReference>
<dbReference type="InterPro" id="IPR036425">
    <property type="entry name" value="MoaB/Mog-like_dom_sf"/>
</dbReference>
<gene>
    <name evidence="8" type="ORF">AYC66_13625</name>
</gene>
<evidence type="ECO:0000313" key="8">
    <source>
        <dbReference type="EMBL" id="AQX51650.1"/>
    </source>
</evidence>
<keyword evidence="6" id="KW-0460">Magnesium</keyword>
<dbReference type="SUPFAM" id="SSF63882">
    <property type="entry name" value="MoeA N-terminal region -like"/>
    <property type="match status" value="1"/>
</dbReference>
<evidence type="ECO:0000313" key="9">
    <source>
        <dbReference type="Proteomes" id="UP000189738"/>
    </source>
</evidence>
<dbReference type="Gene3D" id="3.90.105.10">
    <property type="entry name" value="Molybdopterin biosynthesis moea protein, domain 2"/>
    <property type="match status" value="1"/>
</dbReference>
<dbReference type="RefSeq" id="WP_051622902.1">
    <property type="nucleotide sequence ID" value="NZ_BQKS01000004.1"/>
</dbReference>
<dbReference type="GO" id="GO:0046872">
    <property type="term" value="F:metal ion binding"/>
    <property type="evidence" value="ECO:0007669"/>
    <property type="project" value="UniProtKB-UniRule"/>
</dbReference>
<keyword evidence="6" id="KW-0479">Metal-binding</keyword>
<evidence type="ECO:0000259" key="7">
    <source>
        <dbReference type="SMART" id="SM00852"/>
    </source>
</evidence>
<dbReference type="InterPro" id="IPR036135">
    <property type="entry name" value="MoeA_linker/N_sf"/>
</dbReference>
<dbReference type="InterPro" id="IPR005111">
    <property type="entry name" value="MoeA_C_domain_IV"/>
</dbReference>
<reference evidence="8 9" key="1">
    <citation type="submission" date="2016-02" db="EMBL/GenBank/DDBJ databases">
        <authorList>
            <person name="Nicholson A.C."/>
            <person name="Humrighouse B.W."/>
            <person name="Loparev V."/>
            <person name="Emery B."/>
            <person name="Graziano J."/>
            <person name="McQuiston J.R."/>
        </authorList>
    </citation>
    <scope>NUCLEOTIDE SEQUENCE [LARGE SCALE GENOMIC DNA]</scope>
    <source>
        <strain evidence="8 9">E6809</strain>
    </source>
</reference>
<dbReference type="GO" id="GO:0006777">
    <property type="term" value="P:Mo-molybdopterin cofactor biosynthetic process"/>
    <property type="evidence" value="ECO:0007669"/>
    <property type="project" value="UniProtKB-UniRule"/>
</dbReference>
<dbReference type="InterPro" id="IPR038987">
    <property type="entry name" value="MoeA-like"/>
</dbReference>
<dbReference type="EMBL" id="CP014339">
    <property type="protein sequence ID" value="AQX51650.1"/>
    <property type="molecule type" value="Genomic_DNA"/>
</dbReference>
<dbReference type="PANTHER" id="PTHR10192:SF5">
    <property type="entry name" value="GEPHYRIN"/>
    <property type="match status" value="1"/>
</dbReference>
<dbReference type="SMART" id="SM00852">
    <property type="entry name" value="MoCF_biosynth"/>
    <property type="match status" value="1"/>
</dbReference>
<evidence type="ECO:0000256" key="5">
    <source>
        <dbReference type="ARBA" id="ARBA00047317"/>
    </source>
</evidence>
<comment type="pathway">
    <text evidence="2 6">Cofactor biosynthesis; molybdopterin biosynthesis.</text>
</comment>
<dbReference type="SUPFAM" id="SSF63867">
    <property type="entry name" value="MoeA C-terminal domain-like"/>
    <property type="match status" value="1"/>
</dbReference>
<accession>A0A494GHR1</accession>
<comment type="cofactor">
    <cofactor evidence="6">
        <name>Mg(2+)</name>
        <dbReference type="ChEBI" id="CHEBI:18420"/>
    </cofactor>
</comment>
<dbReference type="AlphaFoldDB" id="A0A494GHR1"/>
<evidence type="ECO:0000256" key="6">
    <source>
        <dbReference type="RuleBase" id="RU365090"/>
    </source>
</evidence>
<comment type="catalytic activity">
    <reaction evidence="5">
        <text>adenylyl-molybdopterin + molybdate = Mo-molybdopterin + AMP + H(+)</text>
        <dbReference type="Rhea" id="RHEA:35047"/>
        <dbReference type="ChEBI" id="CHEBI:15378"/>
        <dbReference type="ChEBI" id="CHEBI:36264"/>
        <dbReference type="ChEBI" id="CHEBI:62727"/>
        <dbReference type="ChEBI" id="CHEBI:71302"/>
        <dbReference type="ChEBI" id="CHEBI:456215"/>
        <dbReference type="EC" id="2.10.1.1"/>
    </reaction>
</comment>
<dbReference type="OrthoDB" id="9804758at2"/>
<dbReference type="Gene3D" id="2.170.190.11">
    <property type="entry name" value="Molybdopterin biosynthesis moea protein, domain 3"/>
    <property type="match status" value="1"/>
</dbReference>
<dbReference type="Pfam" id="PF03453">
    <property type="entry name" value="MoeA_N"/>
    <property type="match status" value="1"/>
</dbReference>
<dbReference type="Gene3D" id="3.40.980.10">
    <property type="entry name" value="MoaB/Mog-like domain"/>
    <property type="match status" value="1"/>
</dbReference>
<proteinExistence type="inferred from homology"/>
<dbReference type="InterPro" id="IPR005110">
    <property type="entry name" value="MoeA_linker/N"/>
</dbReference>
<dbReference type="Gene3D" id="2.40.340.10">
    <property type="entry name" value="MoeA, C-terminal, domain IV"/>
    <property type="match status" value="1"/>
</dbReference>
<dbReference type="InterPro" id="IPR001453">
    <property type="entry name" value="MoaB/Mog_dom"/>
</dbReference>
<dbReference type="EC" id="2.10.1.1" evidence="6"/>
<dbReference type="GO" id="GO:0005829">
    <property type="term" value="C:cytosol"/>
    <property type="evidence" value="ECO:0007669"/>
    <property type="project" value="TreeGrafter"/>
</dbReference>
<dbReference type="GO" id="GO:0061599">
    <property type="term" value="F:molybdopterin molybdotransferase activity"/>
    <property type="evidence" value="ECO:0007669"/>
    <property type="project" value="UniProtKB-UniRule"/>
</dbReference>
<evidence type="ECO:0000256" key="3">
    <source>
        <dbReference type="ARBA" id="ARBA00010763"/>
    </source>
</evidence>